<reference evidence="9 10" key="1">
    <citation type="submission" date="2017-02" db="EMBL/GenBank/DDBJ databases">
        <title>Acinetobacter sp. ANC 4945, whole genome shotgun sequencing project.</title>
        <authorList>
            <person name="Radolfova-Krizova L."/>
            <person name="Al Atrouni A."/>
            <person name="Nemec A."/>
        </authorList>
    </citation>
    <scope>NUCLEOTIDE SEQUENCE [LARGE SCALE GENOMIC DNA]</scope>
    <source>
        <strain evidence="9 10">ANC 4945</strain>
    </source>
</reference>
<dbReference type="InterPro" id="IPR003738">
    <property type="entry name" value="SRAP"/>
</dbReference>
<dbReference type="GO" id="GO:0008233">
    <property type="term" value="F:peptidase activity"/>
    <property type="evidence" value="ECO:0007669"/>
    <property type="project" value="UniProtKB-KW"/>
</dbReference>
<proteinExistence type="inferred from homology"/>
<dbReference type="PANTHER" id="PTHR13604">
    <property type="entry name" value="DC12-RELATED"/>
    <property type="match status" value="1"/>
</dbReference>
<dbReference type="GO" id="GO:0016829">
    <property type="term" value="F:lyase activity"/>
    <property type="evidence" value="ECO:0007669"/>
    <property type="project" value="UniProtKB-KW"/>
</dbReference>
<keyword evidence="3" id="KW-0227">DNA damage</keyword>
<dbReference type="PANTHER" id="PTHR13604:SF0">
    <property type="entry name" value="ABASIC SITE PROCESSING PROTEIN HMCES"/>
    <property type="match status" value="1"/>
</dbReference>
<dbReference type="InterPro" id="IPR036590">
    <property type="entry name" value="SRAP-like"/>
</dbReference>
<dbReference type="EC" id="3.4.-.-" evidence="8"/>
<evidence type="ECO:0000256" key="6">
    <source>
        <dbReference type="ARBA" id="ARBA00023125"/>
    </source>
</evidence>
<dbReference type="AlphaFoldDB" id="A0A1T1GQ11"/>
<organism evidence="9 10">
    <name type="scientific">Acinetobacter amyesii</name>
    <dbReference type="NCBI Taxonomy" id="2942470"/>
    <lineage>
        <taxon>Bacteria</taxon>
        <taxon>Pseudomonadati</taxon>
        <taxon>Pseudomonadota</taxon>
        <taxon>Gammaproteobacteria</taxon>
        <taxon>Moraxellales</taxon>
        <taxon>Moraxellaceae</taxon>
        <taxon>Acinetobacter</taxon>
    </lineage>
</organism>
<evidence type="ECO:0000256" key="8">
    <source>
        <dbReference type="RuleBase" id="RU364100"/>
    </source>
</evidence>
<dbReference type="GO" id="GO:0106300">
    <property type="term" value="P:protein-DNA covalent cross-linking repair"/>
    <property type="evidence" value="ECO:0007669"/>
    <property type="project" value="InterPro"/>
</dbReference>
<evidence type="ECO:0000256" key="4">
    <source>
        <dbReference type="ARBA" id="ARBA00022801"/>
    </source>
</evidence>
<sequence>MCANFRPIKPNQAKLLNLPEPMNLVFSDDLYPLSDSPLIFAGKERIEWRSVKFGLIPKWAKDMKIGRMTYNARTETVHEKPSFRNAWYRSQFALIPVQTIYEPKYVNGKAQRWGIYRDDGLPFMVAAIYENILLNGQQVRSMSMLTINAEEHSLMSHFHKPEDEKRSIIVIPNELRDEWLHCNFEDAPQFFKLMNPKEFTSSHMPR</sequence>
<evidence type="ECO:0000313" key="9">
    <source>
        <dbReference type="EMBL" id="OOV79668.1"/>
    </source>
</evidence>
<keyword evidence="5" id="KW-0190">Covalent protein-DNA linkage</keyword>
<dbReference type="EMBL" id="MVKX01000013">
    <property type="protein sequence ID" value="OOV79668.1"/>
    <property type="molecule type" value="Genomic_DNA"/>
</dbReference>
<comment type="similarity">
    <text evidence="1 8">Belongs to the SOS response-associated peptidase family.</text>
</comment>
<evidence type="ECO:0000256" key="3">
    <source>
        <dbReference type="ARBA" id="ARBA00022763"/>
    </source>
</evidence>
<accession>A0A1T1GQ11</accession>
<name>A0A1T1GQ11_9GAMM</name>
<keyword evidence="4 8" id="KW-0378">Hydrolase</keyword>
<dbReference type="RefSeq" id="WP_078191604.1">
    <property type="nucleotide sequence ID" value="NZ_MVKX01000013.1"/>
</dbReference>
<evidence type="ECO:0000313" key="10">
    <source>
        <dbReference type="Proteomes" id="UP000191160"/>
    </source>
</evidence>
<dbReference type="Proteomes" id="UP000191160">
    <property type="component" value="Unassembled WGS sequence"/>
</dbReference>
<keyword evidence="6" id="KW-0238">DNA-binding</keyword>
<keyword evidence="2 8" id="KW-0645">Protease</keyword>
<evidence type="ECO:0000256" key="7">
    <source>
        <dbReference type="ARBA" id="ARBA00023239"/>
    </source>
</evidence>
<dbReference type="GO" id="GO:0006508">
    <property type="term" value="P:proteolysis"/>
    <property type="evidence" value="ECO:0007669"/>
    <property type="project" value="UniProtKB-KW"/>
</dbReference>
<evidence type="ECO:0000256" key="5">
    <source>
        <dbReference type="ARBA" id="ARBA00023124"/>
    </source>
</evidence>
<gene>
    <name evidence="9" type="ORF">B1202_16080</name>
</gene>
<evidence type="ECO:0000256" key="1">
    <source>
        <dbReference type="ARBA" id="ARBA00008136"/>
    </source>
</evidence>
<dbReference type="Pfam" id="PF02586">
    <property type="entry name" value="SRAP"/>
    <property type="match status" value="1"/>
</dbReference>
<comment type="caution">
    <text evidence="9">The sequence shown here is derived from an EMBL/GenBank/DDBJ whole genome shotgun (WGS) entry which is preliminary data.</text>
</comment>
<keyword evidence="10" id="KW-1185">Reference proteome</keyword>
<dbReference type="SUPFAM" id="SSF143081">
    <property type="entry name" value="BB1717-like"/>
    <property type="match status" value="1"/>
</dbReference>
<keyword evidence="7" id="KW-0456">Lyase</keyword>
<dbReference type="Gene3D" id="3.90.1680.10">
    <property type="entry name" value="SOS response associated peptidase-like"/>
    <property type="match status" value="1"/>
</dbReference>
<protein>
    <recommendedName>
        <fullName evidence="8">Abasic site processing protein</fullName>
        <ecNumber evidence="8">3.4.-.-</ecNumber>
    </recommendedName>
</protein>
<evidence type="ECO:0000256" key="2">
    <source>
        <dbReference type="ARBA" id="ARBA00022670"/>
    </source>
</evidence>
<dbReference type="GO" id="GO:0003697">
    <property type="term" value="F:single-stranded DNA binding"/>
    <property type="evidence" value="ECO:0007669"/>
    <property type="project" value="InterPro"/>
</dbReference>